<dbReference type="HOGENOM" id="CLU_1396651_0_0_1"/>
<protein>
    <submittedName>
        <fullName evidence="9">DyP</fullName>
    </submittedName>
</protein>
<dbReference type="Proteomes" id="UP000031192">
    <property type="component" value="Unassembled WGS sequence"/>
</dbReference>
<evidence type="ECO:0000313" key="10">
    <source>
        <dbReference type="Proteomes" id="UP000031192"/>
    </source>
</evidence>
<evidence type="ECO:0000256" key="6">
    <source>
        <dbReference type="ARBA" id="ARBA00023004"/>
    </source>
</evidence>
<dbReference type="GO" id="GO:0005829">
    <property type="term" value="C:cytosol"/>
    <property type="evidence" value="ECO:0007669"/>
    <property type="project" value="TreeGrafter"/>
</dbReference>
<dbReference type="SUPFAM" id="SSF54909">
    <property type="entry name" value="Dimeric alpha+beta barrel"/>
    <property type="match status" value="1"/>
</dbReference>
<gene>
    <name evidence="9" type="ORF">MGU_08249</name>
</gene>
<comment type="cofactor">
    <cofactor evidence="1">
        <name>heme b</name>
        <dbReference type="ChEBI" id="CHEBI:60344"/>
    </cofactor>
</comment>
<keyword evidence="4" id="KW-0479">Metal-binding</keyword>
<evidence type="ECO:0000256" key="5">
    <source>
        <dbReference type="ARBA" id="ARBA00023002"/>
    </source>
</evidence>
<dbReference type="PANTHER" id="PTHR30521:SF4">
    <property type="entry name" value="DEFERROCHELATASE"/>
    <property type="match status" value="1"/>
</dbReference>
<organism evidence="9 10">
    <name type="scientific">Metarhizium guizhouense (strain ARSEF 977)</name>
    <dbReference type="NCBI Taxonomy" id="1276136"/>
    <lineage>
        <taxon>Eukaryota</taxon>
        <taxon>Fungi</taxon>
        <taxon>Dikarya</taxon>
        <taxon>Ascomycota</taxon>
        <taxon>Pezizomycotina</taxon>
        <taxon>Sordariomycetes</taxon>
        <taxon>Hypocreomycetidae</taxon>
        <taxon>Hypocreales</taxon>
        <taxon>Clavicipitaceae</taxon>
        <taxon>Metarhizium</taxon>
    </lineage>
</organism>
<feature type="domain" description="DyP dimeric alpha+beta barrel" evidence="8">
    <location>
        <begin position="7"/>
        <end position="122"/>
    </location>
</feature>
<evidence type="ECO:0000313" key="9">
    <source>
        <dbReference type="EMBL" id="KID84585.1"/>
    </source>
</evidence>
<keyword evidence="2" id="KW-0575">Peroxidase</keyword>
<evidence type="ECO:0000256" key="7">
    <source>
        <dbReference type="ARBA" id="ARBA00025737"/>
    </source>
</evidence>
<dbReference type="PANTHER" id="PTHR30521">
    <property type="entry name" value="DEFERROCHELATASE/PEROXIDASE"/>
    <property type="match status" value="1"/>
</dbReference>
<dbReference type="EMBL" id="AZNH01000040">
    <property type="protein sequence ID" value="KID84585.1"/>
    <property type="molecule type" value="Genomic_DNA"/>
</dbReference>
<proteinExistence type="inferred from homology"/>
<accession>A0A0B4GCH7</accession>
<evidence type="ECO:0000256" key="2">
    <source>
        <dbReference type="ARBA" id="ARBA00022559"/>
    </source>
</evidence>
<keyword evidence="5" id="KW-0560">Oxidoreductase</keyword>
<comment type="similarity">
    <text evidence="7">Belongs to the DyP-type peroxidase family.</text>
</comment>
<keyword evidence="3" id="KW-0349">Heme</keyword>
<comment type="caution">
    <text evidence="9">The sequence shown here is derived from an EMBL/GenBank/DDBJ whole genome shotgun (WGS) entry which is preliminary data.</text>
</comment>
<dbReference type="Pfam" id="PF21105">
    <property type="entry name" value="DyP_N"/>
    <property type="match status" value="1"/>
</dbReference>
<evidence type="ECO:0000256" key="1">
    <source>
        <dbReference type="ARBA" id="ARBA00001970"/>
    </source>
</evidence>
<dbReference type="InterPro" id="IPR011008">
    <property type="entry name" value="Dimeric_a/b-barrel"/>
</dbReference>
<dbReference type="PROSITE" id="PS51404">
    <property type="entry name" value="DYP_PEROXIDASE"/>
    <property type="match status" value="1"/>
</dbReference>
<dbReference type="AlphaFoldDB" id="A0A0B4GCH7"/>
<keyword evidence="10" id="KW-1185">Reference proteome</keyword>
<keyword evidence="6" id="KW-0408">Iron</keyword>
<name>A0A0B4GCH7_METGA</name>
<dbReference type="InterPro" id="IPR006314">
    <property type="entry name" value="Dyp_peroxidase"/>
</dbReference>
<reference evidence="9 10" key="1">
    <citation type="journal article" date="2014" name="Proc. Natl. Acad. Sci. U.S.A.">
        <title>Trajectory and genomic determinants of fungal-pathogen speciation and host adaptation.</title>
        <authorList>
            <person name="Hu X."/>
            <person name="Xiao G."/>
            <person name="Zheng P."/>
            <person name="Shang Y."/>
            <person name="Su Y."/>
            <person name="Zhang X."/>
            <person name="Liu X."/>
            <person name="Zhan S."/>
            <person name="St Leger R.J."/>
            <person name="Wang C."/>
        </authorList>
    </citation>
    <scope>NUCLEOTIDE SEQUENCE [LARGE SCALE GENOMIC DNA]</scope>
    <source>
        <strain evidence="9 10">ARSEF 977</strain>
    </source>
</reference>
<dbReference type="GO" id="GO:0046872">
    <property type="term" value="F:metal ion binding"/>
    <property type="evidence" value="ECO:0007669"/>
    <property type="project" value="UniProtKB-KW"/>
</dbReference>
<evidence type="ECO:0000259" key="8">
    <source>
        <dbReference type="Pfam" id="PF21105"/>
    </source>
</evidence>
<dbReference type="InterPro" id="IPR049509">
    <property type="entry name" value="DyP_N"/>
</dbReference>
<sequence>MKAKTADGKTGYRLLPIKGVNIAFSAKRIQKMGITDDIKDDIFTKGMRAGAEALGNRPSTKSRGHQPDWDAMFLQEIHGLILITGERRFTINQELKIVKDILCAGGTPSVKEIATIIGDVRPGDQSGHEHFGYRDGISQPAIKDFGFPLPGQTTIEQGTILLGREGDKPGQPNWALDGSFLAFRKLSQLVPEFDK</sequence>
<evidence type="ECO:0000256" key="4">
    <source>
        <dbReference type="ARBA" id="ARBA00022723"/>
    </source>
</evidence>
<evidence type="ECO:0000256" key="3">
    <source>
        <dbReference type="ARBA" id="ARBA00022617"/>
    </source>
</evidence>
<dbReference type="GO" id="GO:0004601">
    <property type="term" value="F:peroxidase activity"/>
    <property type="evidence" value="ECO:0007669"/>
    <property type="project" value="UniProtKB-KW"/>
</dbReference>
<dbReference type="GO" id="GO:0020037">
    <property type="term" value="F:heme binding"/>
    <property type="evidence" value="ECO:0007669"/>
    <property type="project" value="InterPro"/>
</dbReference>